<evidence type="ECO:0000256" key="13">
    <source>
        <dbReference type="ARBA" id="ARBA00036348"/>
    </source>
</evidence>
<dbReference type="InterPro" id="IPR038578">
    <property type="entry name" value="GT29-like_sf"/>
</dbReference>
<dbReference type="GO" id="GO:0009312">
    <property type="term" value="P:oligosaccharide biosynthetic process"/>
    <property type="evidence" value="ECO:0000318"/>
    <property type="project" value="GO_Central"/>
</dbReference>
<evidence type="ECO:0000256" key="6">
    <source>
        <dbReference type="ARBA" id="ARBA00022692"/>
    </source>
</evidence>
<evidence type="ECO:0000256" key="3">
    <source>
        <dbReference type="ARBA" id="ARBA00006003"/>
    </source>
</evidence>
<dbReference type="GO" id="GO:1901137">
    <property type="term" value="P:carbohydrate derivative biosynthetic process"/>
    <property type="evidence" value="ECO:0007669"/>
    <property type="project" value="UniProtKB-ARBA"/>
</dbReference>
<dbReference type="FunFam" id="3.90.1480.20:FF:000013">
    <property type="entry name" value="ST6 N-acetylgalactosaminide alpha-2,6-sialyltransferase 1"/>
    <property type="match status" value="1"/>
</dbReference>
<dbReference type="PANTHER" id="PTHR45941:SF1">
    <property type="entry name" value="ALPHA-N-ACETYLGALACTOSAMINIDE ALPHA-2,6-SIALYLTRANSFERASE 1"/>
    <property type="match status" value="1"/>
</dbReference>
<keyword evidence="7" id="KW-0735">Signal-anchor</keyword>
<evidence type="ECO:0000256" key="16">
    <source>
        <dbReference type="ARBA" id="ARBA00052285"/>
    </source>
</evidence>
<comment type="catalytic activity">
    <reaction evidence="13">
        <text>a beta-D-galactosyl-(1-&gt;3)-N-acetyl-alpha-D-galactosaminyl derivative + CMP-N-acetyl-beta-neuraminate = a beta-D-galactosyl-(1-&gt;3)-[N-acetyl-alpha-neuraminyl-(2-&gt;6)]-N-acetyl-alpha-D-galactosaminyl derivative + CMP + H(+)</text>
        <dbReference type="Rhea" id="RHEA:11136"/>
        <dbReference type="ChEBI" id="CHEBI:15378"/>
        <dbReference type="ChEBI" id="CHEBI:57812"/>
        <dbReference type="ChEBI" id="CHEBI:60377"/>
        <dbReference type="ChEBI" id="CHEBI:133470"/>
        <dbReference type="ChEBI" id="CHEBI:140764"/>
        <dbReference type="EC" id="2.4.3.3"/>
    </reaction>
    <physiologicalReaction direction="left-to-right" evidence="13">
        <dbReference type="Rhea" id="RHEA:11137"/>
    </physiologicalReaction>
</comment>
<reference evidence="21" key="1">
    <citation type="submission" date="2025-08" db="UniProtKB">
        <authorList>
            <consortium name="RefSeq"/>
        </authorList>
    </citation>
    <scope>IDENTIFICATION</scope>
    <source>
        <strain evidence="21">Nigerian</strain>
        <tissue evidence="21">Liver and blood</tissue>
    </source>
</reference>
<dbReference type="CTD" id="55808"/>
<keyword evidence="6 19" id="KW-0812">Transmembrane</keyword>
<evidence type="ECO:0000313" key="21">
    <source>
        <dbReference type="RefSeq" id="XP_004918498.1"/>
    </source>
</evidence>
<dbReference type="GO" id="GO:0000139">
    <property type="term" value="C:Golgi membrane"/>
    <property type="evidence" value="ECO:0007669"/>
    <property type="project" value="UniProtKB-SubCell"/>
</dbReference>
<organism evidence="20 21">
    <name type="scientific">Xenopus tropicalis</name>
    <name type="common">Western clawed frog</name>
    <name type="synonym">Silurana tropicalis</name>
    <dbReference type="NCBI Taxonomy" id="8364"/>
    <lineage>
        <taxon>Eukaryota</taxon>
        <taxon>Metazoa</taxon>
        <taxon>Chordata</taxon>
        <taxon>Craniata</taxon>
        <taxon>Vertebrata</taxon>
        <taxon>Euteleostomi</taxon>
        <taxon>Amphibia</taxon>
        <taxon>Batrachia</taxon>
        <taxon>Anura</taxon>
        <taxon>Pipoidea</taxon>
        <taxon>Pipidae</taxon>
        <taxon>Xenopodinae</taxon>
        <taxon>Xenopus</taxon>
        <taxon>Silurana</taxon>
    </lineage>
</organism>
<keyword evidence="5" id="KW-0808">Transferase</keyword>
<accession>A0A8J0R734</accession>
<dbReference type="PIRSF" id="PIRSF005557">
    <property type="entry name" value="Sialyl_trans"/>
    <property type="match status" value="1"/>
</dbReference>
<evidence type="ECO:0000256" key="18">
    <source>
        <dbReference type="SAM" id="MobiDB-lite"/>
    </source>
</evidence>
<dbReference type="KEGG" id="xtr:101733431"/>
<comment type="similarity">
    <text evidence="3">Belongs to the glycosyltransferase 29 family.</text>
</comment>
<dbReference type="GO" id="GO:0001665">
    <property type="term" value="F:alpha-N-acetylgalactosaminide alpha-2,6-sialyltransferase activity"/>
    <property type="evidence" value="ECO:0000318"/>
    <property type="project" value="GO_Central"/>
</dbReference>
<dbReference type="Xenbase" id="XB-GENE-987721">
    <property type="gene designation" value="st6galnac1"/>
</dbReference>
<dbReference type="AGR" id="Xenbase:XB-GENE-987721"/>
<sequence length="445" mass="51334">MRIIRRSLGICLWCQVMLVVPLVLLLVQRPKLMPLFEKSKEGCRRVDTNSDQLNVTESHTTKDVDGESETRAPVPSHTNRTKAPSKPFIHPSKPFSSPSKRPLRADDFEAEPKWSFDDDYKMDPFSSNTSCPSSVTSNARHSDWLSPIFLPKIKIFMDNSDFSNEIWDRLQHFIPPFGWMELNYTVVKDVVSALPPLPDQQILQAAQKPQDPQCFSCAVVGNGGILNGSGVGREIDSHAYVFRVNGAVIKGFEDDVGSRTSFYGFTAYTMLASLSDTQLKKRGFSKIPKDNETRYILFAEAPRDYAWLDALQKNKDIIKGTLENYRKHPRDDFGDSFDPKKLFVSHPDFMRYLKNRFAHGDILKTHRWMAYRPSTGALLLLTALHLCDKVSAYGFMTDDFYKYSDHYYDVKSSPIKFYANHDFRLEKHLWKHLHRENIIKLYQRR</sequence>
<keyword evidence="4" id="KW-0328">Glycosyltransferase</keyword>
<keyword evidence="11" id="KW-1015">Disulfide bond</keyword>
<feature type="compositionally biased region" description="Low complexity" evidence="18">
    <location>
        <begin position="84"/>
        <end position="100"/>
    </location>
</feature>
<evidence type="ECO:0000256" key="9">
    <source>
        <dbReference type="ARBA" id="ARBA00023034"/>
    </source>
</evidence>
<evidence type="ECO:0000256" key="2">
    <source>
        <dbReference type="ARBA" id="ARBA00004922"/>
    </source>
</evidence>
<feature type="compositionally biased region" description="Polar residues" evidence="18">
    <location>
        <begin position="49"/>
        <end position="58"/>
    </location>
</feature>
<dbReference type="Gene3D" id="3.90.1480.20">
    <property type="entry name" value="Glycosyl transferase family 29"/>
    <property type="match status" value="1"/>
</dbReference>
<keyword evidence="10 19" id="KW-0472">Membrane</keyword>
<dbReference type="OrthoDB" id="10264956at2759"/>
<proteinExistence type="inferred from homology"/>
<comment type="subcellular location">
    <subcellularLocation>
        <location evidence="1">Golgi apparatus membrane</location>
        <topology evidence="1">Single-pass type II membrane protein</topology>
    </subcellularLocation>
</comment>
<dbReference type="Proteomes" id="UP000008143">
    <property type="component" value="Chromosome 10"/>
</dbReference>
<dbReference type="InterPro" id="IPR001675">
    <property type="entry name" value="Glyco_trans_29"/>
</dbReference>
<evidence type="ECO:0000256" key="7">
    <source>
        <dbReference type="ARBA" id="ARBA00022968"/>
    </source>
</evidence>
<dbReference type="RefSeq" id="XP_004918498.1">
    <property type="nucleotide sequence ID" value="XM_004918441.4"/>
</dbReference>
<keyword evidence="20" id="KW-1185">Reference proteome</keyword>
<evidence type="ECO:0000256" key="11">
    <source>
        <dbReference type="ARBA" id="ARBA00023157"/>
    </source>
</evidence>
<dbReference type="EC" id="2.4.3.3" evidence="14"/>
<evidence type="ECO:0000256" key="4">
    <source>
        <dbReference type="ARBA" id="ARBA00022676"/>
    </source>
</evidence>
<keyword evidence="12" id="KW-0325">Glycoprotein</keyword>
<evidence type="ECO:0000256" key="15">
    <source>
        <dbReference type="ARBA" id="ARBA00050664"/>
    </source>
</evidence>
<comment type="catalytic activity">
    <reaction evidence="15">
        <text>a 3-O-[N-acetyl-alpha-neuraminyl-(2-&gt;3)-beta-D-galactosyl-(1-&gt;3)-N-acetyl-alpha-D-galactosaminyl]-L-threonyl-[protein] + CMP-N-acetyl-beta-neuraminate = a 3-O-{alpha-Neu5Ac-(2-&gt;3)-beta-D-Gal-(1-&gt;3)-[alpha-Neu5Ac-(2-&gt;6)]-alpha-D-GalNAc}-L-threonyl-[protein] + CMP + H(+)</text>
        <dbReference type="Rhea" id="RHEA:81659"/>
        <dbReference type="Rhea" id="RHEA-COMP:14417"/>
        <dbReference type="Rhea" id="RHEA-COMP:16763"/>
        <dbReference type="ChEBI" id="CHEBI:15378"/>
        <dbReference type="ChEBI" id="CHEBI:57812"/>
        <dbReference type="ChEBI" id="CHEBI:60377"/>
        <dbReference type="ChEBI" id="CHEBI:139598"/>
        <dbReference type="ChEBI" id="CHEBI:156398"/>
    </reaction>
    <physiologicalReaction direction="left-to-right" evidence="15">
        <dbReference type="Rhea" id="RHEA:81660"/>
    </physiologicalReaction>
</comment>
<dbReference type="InterPro" id="IPR012163">
    <property type="entry name" value="Sialyl_trans"/>
</dbReference>
<feature type="compositionally biased region" description="Basic and acidic residues" evidence="18">
    <location>
        <begin position="59"/>
        <end position="70"/>
    </location>
</feature>
<dbReference type="Pfam" id="PF00777">
    <property type="entry name" value="Glyco_transf_29"/>
    <property type="match status" value="1"/>
</dbReference>
<protein>
    <recommendedName>
        <fullName evidence="14">alpha-N-acetylgalactosaminide alpha-2,6-sialyltransferase</fullName>
        <ecNumber evidence="14">2.4.3.3</ecNumber>
    </recommendedName>
</protein>
<keyword evidence="8 19" id="KW-1133">Transmembrane helix</keyword>
<dbReference type="AlphaFoldDB" id="A0A8J0R734"/>
<evidence type="ECO:0000256" key="12">
    <source>
        <dbReference type="ARBA" id="ARBA00023180"/>
    </source>
</evidence>
<comment type="pathway">
    <text evidence="2">Protein modification; protein glycosylation.</text>
</comment>
<evidence type="ECO:0000256" key="14">
    <source>
        <dbReference type="ARBA" id="ARBA00039109"/>
    </source>
</evidence>
<feature type="transmembrane region" description="Helical" evidence="19">
    <location>
        <begin position="7"/>
        <end position="27"/>
    </location>
</feature>
<evidence type="ECO:0000256" key="19">
    <source>
        <dbReference type="SAM" id="Phobius"/>
    </source>
</evidence>
<dbReference type="GeneID" id="101733431"/>
<dbReference type="OMA" id="TEDHSKY"/>
<keyword evidence="9" id="KW-0333">Golgi apparatus</keyword>
<evidence type="ECO:0000256" key="8">
    <source>
        <dbReference type="ARBA" id="ARBA00022989"/>
    </source>
</evidence>
<gene>
    <name evidence="21 22" type="primary">st6galnac1</name>
</gene>
<feature type="region of interest" description="Disordered" evidence="18">
    <location>
        <begin position="41"/>
        <end position="103"/>
    </location>
</feature>
<evidence type="ECO:0000256" key="10">
    <source>
        <dbReference type="ARBA" id="ARBA00023136"/>
    </source>
</evidence>
<evidence type="ECO:0000256" key="5">
    <source>
        <dbReference type="ARBA" id="ARBA00022679"/>
    </source>
</evidence>
<evidence type="ECO:0000313" key="20">
    <source>
        <dbReference type="Proteomes" id="UP000008143"/>
    </source>
</evidence>
<name>A0A8J0R734_XENTR</name>
<evidence type="ECO:0000313" key="22">
    <source>
        <dbReference type="Xenbase" id="XB-GENE-987721"/>
    </source>
</evidence>
<comment type="catalytic activity">
    <reaction evidence="16">
        <text>a 3-O-[N-acetyl-alpha-D-galactosaminyl]-L-threonyl-[protein] + CMP-N-acetyl-beta-neuraminate = a 3-O-[N-acetyl-alpha-neuraminosyl-(2-&gt;6)-N-acetyl-alpha-D-galactosaminyl]-L-threonyl-[protein] + CMP + H(+)</text>
        <dbReference type="Rhea" id="RHEA:81643"/>
        <dbReference type="Rhea" id="RHEA-COMP:11689"/>
        <dbReference type="Rhea" id="RHEA-COMP:19720"/>
        <dbReference type="ChEBI" id="CHEBI:15378"/>
        <dbReference type="ChEBI" id="CHEBI:57812"/>
        <dbReference type="ChEBI" id="CHEBI:60377"/>
        <dbReference type="ChEBI" id="CHEBI:87075"/>
        <dbReference type="ChEBI" id="CHEBI:231970"/>
    </reaction>
    <physiologicalReaction direction="left-to-right" evidence="16">
        <dbReference type="Rhea" id="RHEA:81644"/>
    </physiologicalReaction>
</comment>
<evidence type="ECO:0000256" key="17">
    <source>
        <dbReference type="PIRSR" id="PIRSR005557-2"/>
    </source>
</evidence>
<dbReference type="PANTHER" id="PTHR45941">
    <property type="entry name" value="ALPHA-N-ACETYLGALACTOSAMINIDE ALPHA-2,6-SIALYLTRANSFERASE 2-LIKE-RELATED"/>
    <property type="match status" value="1"/>
</dbReference>
<evidence type="ECO:0000256" key="1">
    <source>
        <dbReference type="ARBA" id="ARBA00004323"/>
    </source>
</evidence>
<feature type="disulfide bond" evidence="17">
    <location>
        <begin position="217"/>
        <end position="387"/>
    </location>
</feature>